<reference evidence="2 3" key="1">
    <citation type="submission" date="2018-05" db="EMBL/GenBank/DDBJ databases">
        <title>Genomic Encyclopedia of Archaeal and Bacterial Type Strains, Phase II (KMG-II): from individual species to whole genera.</title>
        <authorList>
            <person name="Goeker M."/>
        </authorList>
    </citation>
    <scope>NUCLEOTIDE SEQUENCE [LARGE SCALE GENOMIC DNA]</scope>
    <source>
        <strain evidence="2 3">DSM 19975</strain>
    </source>
</reference>
<gene>
    <name evidence="2" type="ORF">LX99_03764</name>
</gene>
<feature type="chain" id="PRO_5016238284" evidence="1">
    <location>
        <begin position="21"/>
        <end position="70"/>
    </location>
</feature>
<sequence length="70" mass="7543">MYDMKKSLLAMAAISFLLLAGCEKSNVAPTKNSTSIKSNAVNATSKTKDTIWLAKPAITPAISKDTIWIK</sequence>
<organism evidence="2 3">
    <name type="scientific">Mucilaginibacter oryzae</name>
    <dbReference type="NCBI Taxonomy" id="468058"/>
    <lineage>
        <taxon>Bacteria</taxon>
        <taxon>Pseudomonadati</taxon>
        <taxon>Bacteroidota</taxon>
        <taxon>Sphingobacteriia</taxon>
        <taxon>Sphingobacteriales</taxon>
        <taxon>Sphingobacteriaceae</taxon>
        <taxon>Mucilaginibacter</taxon>
    </lineage>
</organism>
<dbReference type="AlphaFoldDB" id="A0A316H5T3"/>
<name>A0A316H5T3_9SPHI</name>
<accession>A0A316H5T3</accession>
<keyword evidence="1" id="KW-0732">Signal</keyword>
<comment type="caution">
    <text evidence="2">The sequence shown here is derived from an EMBL/GenBank/DDBJ whole genome shotgun (WGS) entry which is preliminary data.</text>
</comment>
<evidence type="ECO:0000313" key="2">
    <source>
        <dbReference type="EMBL" id="PWK75271.1"/>
    </source>
</evidence>
<protein>
    <submittedName>
        <fullName evidence="2">Uncharacterized protein</fullName>
    </submittedName>
</protein>
<proteinExistence type="predicted"/>
<evidence type="ECO:0000256" key="1">
    <source>
        <dbReference type="SAM" id="SignalP"/>
    </source>
</evidence>
<evidence type="ECO:0000313" key="3">
    <source>
        <dbReference type="Proteomes" id="UP000245678"/>
    </source>
</evidence>
<dbReference type="Proteomes" id="UP000245678">
    <property type="component" value="Unassembled WGS sequence"/>
</dbReference>
<keyword evidence="3" id="KW-1185">Reference proteome</keyword>
<feature type="signal peptide" evidence="1">
    <location>
        <begin position="1"/>
        <end position="20"/>
    </location>
</feature>
<dbReference type="PROSITE" id="PS51257">
    <property type="entry name" value="PROKAR_LIPOPROTEIN"/>
    <property type="match status" value="1"/>
</dbReference>
<dbReference type="EMBL" id="QGHA01000008">
    <property type="protein sequence ID" value="PWK75271.1"/>
    <property type="molecule type" value="Genomic_DNA"/>
</dbReference>